<dbReference type="EMBL" id="HACG01007306">
    <property type="protein sequence ID" value="CEK54171.1"/>
    <property type="molecule type" value="Transcribed_RNA"/>
</dbReference>
<feature type="non-terminal residue" evidence="2">
    <location>
        <position position="143"/>
    </location>
</feature>
<name>A0A0B6YEF3_9EUPU</name>
<dbReference type="AlphaFoldDB" id="A0A0B6YEF3"/>
<proteinExistence type="predicted"/>
<protein>
    <submittedName>
        <fullName evidence="2">Uncharacterized protein</fullName>
    </submittedName>
</protein>
<feature type="non-terminal residue" evidence="2">
    <location>
        <position position="1"/>
    </location>
</feature>
<feature type="compositionally biased region" description="Low complexity" evidence="1">
    <location>
        <begin position="34"/>
        <end position="56"/>
    </location>
</feature>
<reference evidence="2" key="1">
    <citation type="submission" date="2014-12" db="EMBL/GenBank/DDBJ databases">
        <title>Insight into the proteome of Arion vulgaris.</title>
        <authorList>
            <person name="Aradska J."/>
            <person name="Bulat T."/>
            <person name="Smidak R."/>
            <person name="Sarate P."/>
            <person name="Gangsoo J."/>
            <person name="Sialana F."/>
            <person name="Bilban M."/>
            <person name="Lubec G."/>
        </authorList>
    </citation>
    <scope>NUCLEOTIDE SEQUENCE</scope>
    <source>
        <tissue evidence="2">Skin</tissue>
    </source>
</reference>
<feature type="compositionally biased region" description="Low complexity" evidence="1">
    <location>
        <begin position="73"/>
        <end position="91"/>
    </location>
</feature>
<evidence type="ECO:0000313" key="2">
    <source>
        <dbReference type="EMBL" id="CEK54171.1"/>
    </source>
</evidence>
<sequence>GNFTSNSQNNIVLDSNDDCPVPSGKQNMSKKHSNSASTVSKSGSSTSSSQTVISPSGEEYSIVLKRSERSSKSPESCSELNNSSLNTSSIKSNTDVRFDDELNAHSDNEVFSSLNYISDKQTFSNANNDNESSYYEPICALNS</sequence>
<organism evidence="2">
    <name type="scientific">Arion vulgaris</name>
    <dbReference type="NCBI Taxonomy" id="1028688"/>
    <lineage>
        <taxon>Eukaryota</taxon>
        <taxon>Metazoa</taxon>
        <taxon>Spiralia</taxon>
        <taxon>Lophotrochozoa</taxon>
        <taxon>Mollusca</taxon>
        <taxon>Gastropoda</taxon>
        <taxon>Heterobranchia</taxon>
        <taxon>Euthyneura</taxon>
        <taxon>Panpulmonata</taxon>
        <taxon>Eupulmonata</taxon>
        <taxon>Stylommatophora</taxon>
        <taxon>Helicina</taxon>
        <taxon>Arionoidea</taxon>
        <taxon>Arionidae</taxon>
        <taxon>Arion</taxon>
    </lineage>
</organism>
<feature type="compositionally biased region" description="Polar residues" evidence="1">
    <location>
        <begin position="1"/>
        <end position="13"/>
    </location>
</feature>
<gene>
    <name evidence="2" type="primary">ORF22122</name>
</gene>
<feature type="region of interest" description="Disordered" evidence="1">
    <location>
        <begin position="1"/>
        <end position="91"/>
    </location>
</feature>
<accession>A0A0B6YEF3</accession>
<evidence type="ECO:0000256" key="1">
    <source>
        <dbReference type="SAM" id="MobiDB-lite"/>
    </source>
</evidence>